<dbReference type="EMBL" id="CP107551">
    <property type="protein sequence ID" value="UYP17713.1"/>
    <property type="molecule type" value="Genomic_DNA"/>
</dbReference>
<proteinExistence type="predicted"/>
<dbReference type="Proteomes" id="UP001156484">
    <property type="component" value="Chromosome"/>
</dbReference>
<organism evidence="1 2">
    <name type="scientific">Rhodococcus sacchari</name>
    <dbReference type="NCBI Taxonomy" id="2962047"/>
    <lineage>
        <taxon>Bacteria</taxon>
        <taxon>Bacillati</taxon>
        <taxon>Actinomycetota</taxon>
        <taxon>Actinomycetes</taxon>
        <taxon>Mycobacteriales</taxon>
        <taxon>Nocardiaceae</taxon>
        <taxon>Rhodococcus</taxon>
    </lineage>
</organism>
<keyword evidence="2" id="KW-1185">Reference proteome</keyword>
<evidence type="ECO:0000313" key="1">
    <source>
        <dbReference type="EMBL" id="UYP17713.1"/>
    </source>
</evidence>
<name>A0ACD4DDH0_9NOCA</name>
<protein>
    <submittedName>
        <fullName evidence="1">Uncharacterized protein</fullName>
    </submittedName>
</protein>
<reference evidence="1" key="1">
    <citation type="submission" date="2022-10" db="EMBL/GenBank/DDBJ databases">
        <title>Rhodococcus ferula Z13 complete genome.</title>
        <authorList>
            <person name="Long X."/>
            <person name="Zang M."/>
        </authorList>
    </citation>
    <scope>NUCLEOTIDE SEQUENCE</scope>
    <source>
        <strain evidence="1">Z13</strain>
    </source>
</reference>
<sequence>MAEQVVIEGTVTPSTFLATGERRSVSRTGFVEKLIAKGFVRVVDQPAPAPTVAEKAPVEEATAESATGEGPAVVQSGDIPVPPSPNARRNTWAKFFDTIGLDYPAEATRDELVDIYTTHTSSSGE</sequence>
<accession>A0ACD4DDH0</accession>
<gene>
    <name evidence="1" type="ORF">OED52_13635</name>
</gene>
<evidence type="ECO:0000313" key="2">
    <source>
        <dbReference type="Proteomes" id="UP001156484"/>
    </source>
</evidence>